<protein>
    <submittedName>
        <fullName evidence="1">Uncharacterized protein</fullName>
    </submittedName>
</protein>
<name>A0A0F4YGC5_RASE3</name>
<keyword evidence="2" id="KW-1185">Reference proteome</keyword>
<evidence type="ECO:0000313" key="1">
    <source>
        <dbReference type="EMBL" id="KKA17006.1"/>
    </source>
</evidence>
<accession>A0A0F4YGC5</accession>
<comment type="caution">
    <text evidence="1">The sequence shown here is derived from an EMBL/GenBank/DDBJ whole genome shotgun (WGS) entry which is preliminary data.</text>
</comment>
<dbReference type="GeneID" id="25321312"/>
<organism evidence="1 2">
    <name type="scientific">Rasamsonia emersonii (strain ATCC 16479 / CBS 393.64 / IMI 116815)</name>
    <dbReference type="NCBI Taxonomy" id="1408163"/>
    <lineage>
        <taxon>Eukaryota</taxon>
        <taxon>Fungi</taxon>
        <taxon>Dikarya</taxon>
        <taxon>Ascomycota</taxon>
        <taxon>Pezizomycotina</taxon>
        <taxon>Eurotiomycetes</taxon>
        <taxon>Eurotiomycetidae</taxon>
        <taxon>Eurotiales</taxon>
        <taxon>Trichocomaceae</taxon>
        <taxon>Rasamsonia</taxon>
    </lineage>
</organism>
<reference evidence="1 2" key="1">
    <citation type="submission" date="2015-04" db="EMBL/GenBank/DDBJ databases">
        <authorList>
            <person name="Heijne W.H."/>
            <person name="Fedorova N.D."/>
            <person name="Nierman W.C."/>
            <person name="Vollebregt A.W."/>
            <person name="Zhao Z."/>
            <person name="Wu L."/>
            <person name="Kumar M."/>
            <person name="Stam H."/>
            <person name="van den Berg M.A."/>
            <person name="Pel H.J."/>
        </authorList>
    </citation>
    <scope>NUCLEOTIDE SEQUENCE [LARGE SCALE GENOMIC DNA]</scope>
    <source>
        <strain evidence="1 2">CBS 393.64</strain>
    </source>
</reference>
<dbReference type="RefSeq" id="XP_013323618.1">
    <property type="nucleotide sequence ID" value="XM_013468164.1"/>
</dbReference>
<sequence length="234" mass="26032">MVLLKSRCDPADRKALIAVTLSTSPSTLSLSPAASPFHLIIHLRAIESVHPERPITICVSHTVFGHAKGVDTPARGAFGAGLVSTSDPSWTISLGYFMVHDARDENSDSPNLRDRGLEFLTIPAHGEEVVVVHDMPLSRLFKYSSLKKEDLLRGETFKVRMHDGFVGTMWWCWGDVDGNLKEKKLHAWQRGMNLGNAEKPSEEEVEKEGWVLGEDPAELEFIDQSGWVEVEVTE</sequence>
<evidence type="ECO:0000313" key="2">
    <source>
        <dbReference type="Proteomes" id="UP000053958"/>
    </source>
</evidence>
<dbReference type="AlphaFoldDB" id="A0A0F4YGC5"/>
<dbReference type="EMBL" id="LASV01000721">
    <property type="protein sequence ID" value="KKA17006.1"/>
    <property type="molecule type" value="Genomic_DNA"/>
</dbReference>
<proteinExistence type="predicted"/>
<dbReference type="OrthoDB" id="2968825at2759"/>
<gene>
    <name evidence="1" type="ORF">T310_9374</name>
</gene>
<dbReference type="Proteomes" id="UP000053958">
    <property type="component" value="Unassembled WGS sequence"/>
</dbReference>